<dbReference type="EMBL" id="JAFGIX010000069">
    <property type="protein sequence ID" value="MBN1574166.1"/>
    <property type="molecule type" value="Genomic_DNA"/>
</dbReference>
<dbReference type="PANTHER" id="PTHR23150:SF19">
    <property type="entry name" value="FORMYLGLYCINE-GENERATING ENZYME"/>
    <property type="match status" value="1"/>
</dbReference>
<evidence type="ECO:0000259" key="2">
    <source>
        <dbReference type="Pfam" id="PF03781"/>
    </source>
</evidence>
<reference evidence="3" key="1">
    <citation type="journal article" date="2021" name="Environ. Microbiol.">
        <title>Genomic characterization of three novel Desulfobacterota classes expand the metabolic and phylogenetic diversity of the phylum.</title>
        <authorList>
            <person name="Murphy C.L."/>
            <person name="Biggerstaff J."/>
            <person name="Eichhorn A."/>
            <person name="Ewing E."/>
            <person name="Shahan R."/>
            <person name="Soriano D."/>
            <person name="Stewart S."/>
            <person name="VanMol K."/>
            <person name="Walker R."/>
            <person name="Walters P."/>
            <person name="Elshahed M.S."/>
            <person name="Youssef N.H."/>
        </authorList>
    </citation>
    <scope>NUCLEOTIDE SEQUENCE</scope>
    <source>
        <strain evidence="3">Zod_Metabat.24</strain>
    </source>
</reference>
<dbReference type="Proteomes" id="UP000809273">
    <property type="component" value="Unassembled WGS sequence"/>
</dbReference>
<proteinExistence type="predicted"/>
<dbReference type="PANTHER" id="PTHR23150">
    <property type="entry name" value="SULFATASE MODIFYING FACTOR 1, 2"/>
    <property type="match status" value="1"/>
</dbReference>
<dbReference type="InterPro" id="IPR051043">
    <property type="entry name" value="Sulfatase_Mod_Factor_Kinase"/>
</dbReference>
<protein>
    <submittedName>
        <fullName evidence="3">SUMF1/EgtB/PvdO family nonheme iron enzyme</fullName>
    </submittedName>
</protein>
<feature type="chain" id="PRO_5039425057" evidence="1">
    <location>
        <begin position="24"/>
        <end position="282"/>
    </location>
</feature>
<dbReference type="AlphaFoldDB" id="A0A9D8KIB4"/>
<keyword evidence="1" id="KW-0732">Signal</keyword>
<dbReference type="InterPro" id="IPR042095">
    <property type="entry name" value="SUMF_sf"/>
</dbReference>
<comment type="caution">
    <text evidence="3">The sequence shown here is derived from an EMBL/GenBank/DDBJ whole genome shotgun (WGS) entry which is preliminary data.</text>
</comment>
<name>A0A9D8KIB4_9DELT</name>
<dbReference type="InterPro" id="IPR016187">
    <property type="entry name" value="CTDL_fold"/>
</dbReference>
<sequence>MERYIKIFGLIFLPLLLFSYSFAFQDTAAPAPDAESMALIPGGSYTMSCGDPDKEKIVELDPFYIDTFEVTNEKFARFLNAVYPEVKEGWLLWVNTDKGSEFKITKNSAEGSGEGVFSVVEGYENHPVVTVSWEGAMAYAKWEGKSLPTMKQWEAAARGNSTARFPWGDEIDPEKANYRTNEKLHTKEKGEIRSVGSYPPNEFGLYDVVGNAWEWTIDESKTGFLSFVPFINSLSFLTNPLKTLMGGSYLTGEDEIGVSLAHPANLKARFGNVGFRCVTAAE</sequence>
<dbReference type="Gene3D" id="3.90.1580.10">
    <property type="entry name" value="paralog of FGE (formylglycine-generating enzyme)"/>
    <property type="match status" value="1"/>
</dbReference>
<evidence type="ECO:0000313" key="4">
    <source>
        <dbReference type="Proteomes" id="UP000809273"/>
    </source>
</evidence>
<dbReference type="Pfam" id="PF03781">
    <property type="entry name" value="FGE-sulfatase"/>
    <property type="match status" value="1"/>
</dbReference>
<feature type="signal peptide" evidence="1">
    <location>
        <begin position="1"/>
        <end position="23"/>
    </location>
</feature>
<organism evidence="3 4">
    <name type="scientific">Candidatus Zymogenus saltonus</name>
    <dbReference type="NCBI Taxonomy" id="2844893"/>
    <lineage>
        <taxon>Bacteria</taxon>
        <taxon>Deltaproteobacteria</taxon>
        <taxon>Candidatus Zymogenia</taxon>
        <taxon>Candidatus Zymogeniales</taxon>
        <taxon>Candidatus Zymogenaceae</taxon>
        <taxon>Candidatus Zymogenus</taxon>
    </lineage>
</organism>
<dbReference type="SUPFAM" id="SSF56436">
    <property type="entry name" value="C-type lectin-like"/>
    <property type="match status" value="1"/>
</dbReference>
<reference evidence="3" key="2">
    <citation type="submission" date="2021-01" db="EMBL/GenBank/DDBJ databases">
        <authorList>
            <person name="Hahn C.R."/>
            <person name="Youssef N.H."/>
            <person name="Elshahed M."/>
        </authorList>
    </citation>
    <scope>NUCLEOTIDE SEQUENCE</scope>
    <source>
        <strain evidence="3">Zod_Metabat.24</strain>
    </source>
</reference>
<accession>A0A9D8KIB4</accession>
<feature type="domain" description="Sulfatase-modifying factor enzyme-like" evidence="2">
    <location>
        <begin position="34"/>
        <end position="278"/>
    </location>
</feature>
<evidence type="ECO:0000256" key="1">
    <source>
        <dbReference type="SAM" id="SignalP"/>
    </source>
</evidence>
<gene>
    <name evidence="3" type="ORF">JW984_13295</name>
</gene>
<evidence type="ECO:0000313" key="3">
    <source>
        <dbReference type="EMBL" id="MBN1574166.1"/>
    </source>
</evidence>
<dbReference type="InterPro" id="IPR005532">
    <property type="entry name" value="SUMF_dom"/>
</dbReference>
<dbReference type="GO" id="GO:0120147">
    <property type="term" value="F:formylglycine-generating oxidase activity"/>
    <property type="evidence" value="ECO:0007669"/>
    <property type="project" value="TreeGrafter"/>
</dbReference>